<evidence type="ECO:0000256" key="3">
    <source>
        <dbReference type="ARBA" id="ARBA00013368"/>
    </source>
</evidence>
<keyword evidence="6" id="KW-0067">ATP-binding</keyword>
<evidence type="ECO:0000256" key="1">
    <source>
        <dbReference type="ARBA" id="ARBA00006930"/>
    </source>
</evidence>
<dbReference type="GO" id="GO:0005524">
    <property type="term" value="F:ATP binding"/>
    <property type="evidence" value="ECO:0007669"/>
    <property type="project" value="UniProtKB-KW"/>
</dbReference>
<keyword evidence="7" id="KW-1185">Reference proteome</keyword>
<dbReference type="Gene3D" id="3.40.50.300">
    <property type="entry name" value="P-loop containing nucleotide triphosphate hydrolases"/>
    <property type="match status" value="2"/>
</dbReference>
<dbReference type="PANTHER" id="PTHR32114">
    <property type="entry name" value="ABC TRANSPORTER ABCH.3"/>
    <property type="match status" value="1"/>
</dbReference>
<protein>
    <recommendedName>
        <fullName evidence="3">Nuclease SbcCD subunit C</fullName>
    </recommendedName>
</protein>
<organism evidence="6 7">
    <name type="scientific">Pseudonocardia yuanmonensis</name>
    <dbReference type="NCBI Taxonomy" id="1095914"/>
    <lineage>
        <taxon>Bacteria</taxon>
        <taxon>Bacillati</taxon>
        <taxon>Actinomycetota</taxon>
        <taxon>Actinomycetes</taxon>
        <taxon>Pseudonocardiales</taxon>
        <taxon>Pseudonocardiaceae</taxon>
        <taxon>Pseudonocardia</taxon>
    </lineage>
</organism>
<dbReference type="InterPro" id="IPR038729">
    <property type="entry name" value="Rad50/SbcC_AAA"/>
</dbReference>
<dbReference type="SUPFAM" id="SSF52540">
    <property type="entry name" value="P-loop containing nucleoside triphosphate hydrolases"/>
    <property type="match status" value="1"/>
</dbReference>
<proteinExistence type="inferred from homology"/>
<dbReference type="EMBL" id="BAABIC010000004">
    <property type="protein sequence ID" value="GAA4682364.1"/>
    <property type="molecule type" value="Genomic_DNA"/>
</dbReference>
<dbReference type="Proteomes" id="UP001500325">
    <property type="component" value="Unassembled WGS sequence"/>
</dbReference>
<gene>
    <name evidence="6" type="ORF">GCM10023215_15440</name>
</gene>
<comment type="subunit">
    <text evidence="2">Heterodimer of SbcC and SbcD.</text>
</comment>
<dbReference type="PANTHER" id="PTHR32114:SF2">
    <property type="entry name" value="ABC TRANSPORTER ABCH.3"/>
    <property type="match status" value="1"/>
</dbReference>
<dbReference type="Pfam" id="PF13304">
    <property type="entry name" value="AAA_21"/>
    <property type="match status" value="1"/>
</dbReference>
<reference evidence="7" key="1">
    <citation type="journal article" date="2019" name="Int. J. Syst. Evol. Microbiol.">
        <title>The Global Catalogue of Microorganisms (GCM) 10K type strain sequencing project: providing services to taxonomists for standard genome sequencing and annotation.</title>
        <authorList>
            <consortium name="The Broad Institute Genomics Platform"/>
            <consortium name="The Broad Institute Genome Sequencing Center for Infectious Disease"/>
            <person name="Wu L."/>
            <person name="Ma J."/>
        </authorList>
    </citation>
    <scope>NUCLEOTIDE SEQUENCE [LARGE SCALE GENOMIC DNA]</scope>
    <source>
        <strain evidence="7">JCM 18055</strain>
    </source>
</reference>
<feature type="domain" description="ATPase AAA-type core" evidence="4">
    <location>
        <begin position="562"/>
        <end position="640"/>
    </location>
</feature>
<evidence type="ECO:0000259" key="5">
    <source>
        <dbReference type="Pfam" id="PF13476"/>
    </source>
</evidence>
<sequence>MDEAEHGLFDLLMERLLEDEAADDTVSALVLAAWASDQELTDAVEGRGAPAAERPGAEVPEHPDVYLAAVHVEGFRGIADPATLPLKPGPGLTLVTGRNGSGKSSFAEAAELVMTGTSRRWENRTSVWRDGWRNLHSDGERSVSVDLITAGTLGTTRIERRWDKGAELDEGRWTRQAPRAKRVDFDGSDWREAMGTYRPFLSYSELGTLIDGKPSELHDALHRLLGLGALTTAHERIKAARKRVGEAARSANAQRKALRTELEGSDDPRLAEAAALLKPTKPNLAAVAELISGAGEPDAVSAPLRAVVAQRLPEPDEVAAAAAEIRRRLDEHAAAATAETGHADRVAQLLRAALHDHAESATPTCPVCGQGTLDESWRTRAAARAEELEQATAESRRLTAALDRAVSAARALVRPLPVPEPGEAIQAWSAAAQTTGPAALAQALEAAHGPALTELTEIQAAAEQQLAHLDETWAPVARRLSAWHDEAAQAAAQAERLAGLERADKWLSDTAGKLRDQRLAPFAEQSQSVWQALRQQSNVELGPVRLDGAATRRRVAMDVRIDGVDGGTALGVMSQGELHALGLSLFLPRATVDQSPFRFVLIDDPVQAMDPAKVDGLARVLAEVAESRQVVVFTHDDRLADAVRRLELSATIWEVARGERSAVEMRRSDDPIARYLDDAKAMASTKDLPPDIRSELVASCCRSAVEAACHTKIRSVRLAAGHTHAAVESLLAEAETTNKKATLAVFDDPKRGSDLLGRIKSGLGPDGVDAFQKCKKGAHKGLTGDLHPFVKDVKKLAEWLQK</sequence>
<accession>A0ABP8W8X7</accession>
<dbReference type="InterPro" id="IPR003959">
    <property type="entry name" value="ATPase_AAA_core"/>
</dbReference>
<comment type="similarity">
    <text evidence="1">Belongs to the SMC family. SbcC subfamily.</text>
</comment>
<dbReference type="RefSeq" id="WP_345379343.1">
    <property type="nucleotide sequence ID" value="NZ_BAABIC010000004.1"/>
</dbReference>
<name>A0ABP8W8X7_9PSEU</name>
<keyword evidence="6" id="KW-0547">Nucleotide-binding</keyword>
<dbReference type="Pfam" id="PF13476">
    <property type="entry name" value="AAA_23"/>
    <property type="match status" value="1"/>
</dbReference>
<evidence type="ECO:0000313" key="6">
    <source>
        <dbReference type="EMBL" id="GAA4682364.1"/>
    </source>
</evidence>
<evidence type="ECO:0000256" key="2">
    <source>
        <dbReference type="ARBA" id="ARBA00011322"/>
    </source>
</evidence>
<evidence type="ECO:0000259" key="4">
    <source>
        <dbReference type="Pfam" id="PF13304"/>
    </source>
</evidence>
<evidence type="ECO:0000313" key="7">
    <source>
        <dbReference type="Proteomes" id="UP001500325"/>
    </source>
</evidence>
<comment type="caution">
    <text evidence="6">The sequence shown here is derived from an EMBL/GenBank/DDBJ whole genome shotgun (WGS) entry which is preliminary data.</text>
</comment>
<dbReference type="InterPro" id="IPR027417">
    <property type="entry name" value="P-loop_NTPase"/>
</dbReference>
<feature type="domain" description="Rad50/SbcC-type AAA" evidence="5">
    <location>
        <begin position="70"/>
        <end position="148"/>
    </location>
</feature>